<gene>
    <name evidence="10" type="ORF">MTBPR1_60009</name>
</gene>
<dbReference type="STRING" id="1867952.MTBPR1_60009"/>
<evidence type="ECO:0008006" key="12">
    <source>
        <dbReference type="Google" id="ProtNLM"/>
    </source>
</evidence>
<dbReference type="EMBL" id="FLYE01000045">
    <property type="protein sequence ID" value="SCA57496.1"/>
    <property type="molecule type" value="Genomic_DNA"/>
</dbReference>
<sequence length="59" mass="6144">MEAVFLQLLNGLDKGGAYALIALGLTLIFGTLGVVNFAHGATFMIGSFCAVSLQKLLTI</sequence>
<dbReference type="PANTHER" id="PTHR11795">
    <property type="entry name" value="BRANCHED-CHAIN AMINO ACID TRANSPORT SYSTEM PERMEASE PROTEIN LIVH"/>
    <property type="match status" value="1"/>
</dbReference>
<accession>A0A1C3RJP7</accession>
<evidence type="ECO:0000256" key="7">
    <source>
        <dbReference type="ARBA" id="ARBA00023136"/>
    </source>
</evidence>
<keyword evidence="3" id="KW-1003">Cell membrane</keyword>
<evidence type="ECO:0000256" key="5">
    <source>
        <dbReference type="ARBA" id="ARBA00022970"/>
    </source>
</evidence>
<evidence type="ECO:0000256" key="3">
    <source>
        <dbReference type="ARBA" id="ARBA00022475"/>
    </source>
</evidence>
<evidence type="ECO:0000313" key="11">
    <source>
        <dbReference type="Proteomes" id="UP000231658"/>
    </source>
</evidence>
<evidence type="ECO:0000256" key="9">
    <source>
        <dbReference type="SAM" id="Phobius"/>
    </source>
</evidence>
<comment type="subcellular location">
    <subcellularLocation>
        <location evidence="1">Cell membrane</location>
        <topology evidence="1">Multi-pass membrane protein</topology>
    </subcellularLocation>
</comment>
<dbReference type="GO" id="GO:0005886">
    <property type="term" value="C:plasma membrane"/>
    <property type="evidence" value="ECO:0007669"/>
    <property type="project" value="UniProtKB-SubCell"/>
</dbReference>
<keyword evidence="2" id="KW-0813">Transport</keyword>
<protein>
    <recommendedName>
        <fullName evidence="12">Branched-chain amino acid ABC transporter permease</fullName>
    </recommendedName>
</protein>
<dbReference type="PANTHER" id="PTHR11795:SF442">
    <property type="entry name" value="ABC TRANSPORTER ATP-BINDING PROTEIN"/>
    <property type="match status" value="1"/>
</dbReference>
<dbReference type="GO" id="GO:0006865">
    <property type="term" value="P:amino acid transport"/>
    <property type="evidence" value="ECO:0007669"/>
    <property type="project" value="UniProtKB-KW"/>
</dbReference>
<evidence type="ECO:0000256" key="1">
    <source>
        <dbReference type="ARBA" id="ARBA00004651"/>
    </source>
</evidence>
<keyword evidence="7 9" id="KW-0472">Membrane</keyword>
<dbReference type="InterPro" id="IPR052157">
    <property type="entry name" value="BCAA_transport_permease"/>
</dbReference>
<reference evidence="10 11" key="1">
    <citation type="submission" date="2016-07" db="EMBL/GenBank/DDBJ databases">
        <authorList>
            <person name="Lefevre C.T."/>
        </authorList>
    </citation>
    <scope>NUCLEOTIDE SEQUENCE [LARGE SCALE GENOMIC DNA]</scope>
    <source>
        <strain evidence="10">PR1</strain>
    </source>
</reference>
<evidence type="ECO:0000256" key="8">
    <source>
        <dbReference type="ARBA" id="ARBA00037998"/>
    </source>
</evidence>
<dbReference type="InterPro" id="IPR001851">
    <property type="entry name" value="ABC_transp_permease"/>
</dbReference>
<dbReference type="GO" id="GO:0022857">
    <property type="term" value="F:transmembrane transporter activity"/>
    <property type="evidence" value="ECO:0007669"/>
    <property type="project" value="InterPro"/>
</dbReference>
<name>A0A1C3RJP7_9PROT</name>
<organism evidence="10 11">
    <name type="scientific">Candidatus Terasakiella magnetica</name>
    <dbReference type="NCBI Taxonomy" id="1867952"/>
    <lineage>
        <taxon>Bacteria</taxon>
        <taxon>Pseudomonadati</taxon>
        <taxon>Pseudomonadota</taxon>
        <taxon>Alphaproteobacteria</taxon>
        <taxon>Rhodospirillales</taxon>
        <taxon>Terasakiellaceae</taxon>
        <taxon>Terasakiella</taxon>
    </lineage>
</organism>
<dbReference type="Proteomes" id="UP000231658">
    <property type="component" value="Unassembled WGS sequence"/>
</dbReference>
<keyword evidence="5" id="KW-0029">Amino-acid transport</keyword>
<proteinExistence type="inferred from homology"/>
<comment type="similarity">
    <text evidence="8">Belongs to the binding-protein-dependent transport system permease family. LivHM subfamily.</text>
</comment>
<evidence type="ECO:0000256" key="2">
    <source>
        <dbReference type="ARBA" id="ARBA00022448"/>
    </source>
</evidence>
<feature type="transmembrane region" description="Helical" evidence="9">
    <location>
        <begin position="16"/>
        <end position="38"/>
    </location>
</feature>
<keyword evidence="6 9" id="KW-1133">Transmembrane helix</keyword>
<keyword evidence="4 9" id="KW-0812">Transmembrane</keyword>
<dbReference type="AlphaFoldDB" id="A0A1C3RJP7"/>
<evidence type="ECO:0000256" key="4">
    <source>
        <dbReference type="ARBA" id="ARBA00022692"/>
    </source>
</evidence>
<evidence type="ECO:0000256" key="6">
    <source>
        <dbReference type="ARBA" id="ARBA00022989"/>
    </source>
</evidence>
<keyword evidence="11" id="KW-1185">Reference proteome</keyword>
<evidence type="ECO:0000313" key="10">
    <source>
        <dbReference type="EMBL" id="SCA57496.1"/>
    </source>
</evidence>
<dbReference type="Pfam" id="PF02653">
    <property type="entry name" value="BPD_transp_2"/>
    <property type="match status" value="1"/>
</dbReference>